<dbReference type="EMBL" id="MU267667">
    <property type="protein sequence ID" value="KAH7911775.1"/>
    <property type="molecule type" value="Genomic_DNA"/>
</dbReference>
<proteinExistence type="predicted"/>
<protein>
    <submittedName>
        <fullName evidence="1">Uncharacterized protein</fullName>
    </submittedName>
</protein>
<organism evidence="1 2">
    <name type="scientific">Hygrophoropsis aurantiaca</name>
    <dbReference type="NCBI Taxonomy" id="72124"/>
    <lineage>
        <taxon>Eukaryota</taxon>
        <taxon>Fungi</taxon>
        <taxon>Dikarya</taxon>
        <taxon>Basidiomycota</taxon>
        <taxon>Agaricomycotina</taxon>
        <taxon>Agaricomycetes</taxon>
        <taxon>Agaricomycetidae</taxon>
        <taxon>Boletales</taxon>
        <taxon>Coniophorineae</taxon>
        <taxon>Hygrophoropsidaceae</taxon>
        <taxon>Hygrophoropsis</taxon>
    </lineage>
</organism>
<evidence type="ECO:0000313" key="2">
    <source>
        <dbReference type="Proteomes" id="UP000790377"/>
    </source>
</evidence>
<feature type="non-terminal residue" evidence="1">
    <location>
        <position position="188"/>
    </location>
</feature>
<sequence>MHNTFKVGDYWLNIAECEQRATCAICREANDSLEHILTDCSHGPQKQIWELTRKLWPHQDQPWKHPDLGSILGCGSIKTLKKLEDQNNTPSANTSATSKAIDGKARLLSILLAESAYLIWVIRCEVVIQGRESPKNIISKRWIELINKRIQTDRLMAKNKNYKKINASIVDNTWIKTLKDRQSLQPDW</sequence>
<dbReference type="Proteomes" id="UP000790377">
    <property type="component" value="Unassembled WGS sequence"/>
</dbReference>
<gene>
    <name evidence="1" type="ORF">BJ138DRAFT_1005912</name>
</gene>
<keyword evidence="2" id="KW-1185">Reference proteome</keyword>
<name>A0ACB8AEC6_9AGAM</name>
<accession>A0ACB8AEC6</accession>
<comment type="caution">
    <text evidence="1">The sequence shown here is derived from an EMBL/GenBank/DDBJ whole genome shotgun (WGS) entry which is preliminary data.</text>
</comment>
<evidence type="ECO:0000313" key="1">
    <source>
        <dbReference type="EMBL" id="KAH7911775.1"/>
    </source>
</evidence>
<reference evidence="1" key="1">
    <citation type="journal article" date="2021" name="New Phytol.">
        <title>Evolutionary innovations through gain and loss of genes in the ectomycorrhizal Boletales.</title>
        <authorList>
            <person name="Wu G."/>
            <person name="Miyauchi S."/>
            <person name="Morin E."/>
            <person name="Kuo A."/>
            <person name="Drula E."/>
            <person name="Varga T."/>
            <person name="Kohler A."/>
            <person name="Feng B."/>
            <person name="Cao Y."/>
            <person name="Lipzen A."/>
            <person name="Daum C."/>
            <person name="Hundley H."/>
            <person name="Pangilinan J."/>
            <person name="Johnson J."/>
            <person name="Barry K."/>
            <person name="LaButti K."/>
            <person name="Ng V."/>
            <person name="Ahrendt S."/>
            <person name="Min B."/>
            <person name="Choi I.G."/>
            <person name="Park H."/>
            <person name="Plett J.M."/>
            <person name="Magnuson J."/>
            <person name="Spatafora J.W."/>
            <person name="Nagy L.G."/>
            <person name="Henrissat B."/>
            <person name="Grigoriev I.V."/>
            <person name="Yang Z.L."/>
            <person name="Xu J."/>
            <person name="Martin F.M."/>
        </authorList>
    </citation>
    <scope>NUCLEOTIDE SEQUENCE</scope>
    <source>
        <strain evidence="1">ATCC 28755</strain>
    </source>
</reference>